<feature type="domain" description="Acyl-CoA dehydrogenase/oxidase N-terminal" evidence="4">
    <location>
        <begin position="36"/>
        <end position="107"/>
    </location>
</feature>
<evidence type="ECO:0000313" key="6">
    <source>
        <dbReference type="Proteomes" id="UP000625711"/>
    </source>
</evidence>
<organism evidence="5 6">
    <name type="scientific">Rhynchophorus ferrugineus</name>
    <name type="common">Red palm weevil</name>
    <name type="synonym">Curculio ferrugineus</name>
    <dbReference type="NCBI Taxonomy" id="354439"/>
    <lineage>
        <taxon>Eukaryota</taxon>
        <taxon>Metazoa</taxon>
        <taxon>Ecdysozoa</taxon>
        <taxon>Arthropoda</taxon>
        <taxon>Hexapoda</taxon>
        <taxon>Insecta</taxon>
        <taxon>Pterygota</taxon>
        <taxon>Neoptera</taxon>
        <taxon>Endopterygota</taxon>
        <taxon>Coleoptera</taxon>
        <taxon>Polyphaga</taxon>
        <taxon>Cucujiformia</taxon>
        <taxon>Curculionidae</taxon>
        <taxon>Dryophthorinae</taxon>
        <taxon>Rhynchophorus</taxon>
    </lineage>
</organism>
<dbReference type="InterPro" id="IPR009100">
    <property type="entry name" value="AcylCoA_DH/oxidase_NM_dom_sf"/>
</dbReference>
<protein>
    <recommendedName>
        <fullName evidence="4">Acyl-CoA dehydrogenase/oxidase N-terminal domain-containing protein</fullName>
    </recommendedName>
</protein>
<comment type="cofactor">
    <cofactor evidence="1">
        <name>FAD</name>
        <dbReference type="ChEBI" id="CHEBI:57692"/>
    </cofactor>
</comment>
<dbReference type="Gene3D" id="1.10.540.10">
    <property type="entry name" value="Acyl-CoA dehydrogenase/oxidase, N-terminal domain"/>
    <property type="match status" value="1"/>
</dbReference>
<comment type="caution">
    <text evidence="5">The sequence shown here is derived from an EMBL/GenBank/DDBJ whole genome shotgun (WGS) entry which is preliminary data.</text>
</comment>
<dbReference type="GO" id="GO:0008470">
    <property type="term" value="F:3-methylbutanoyl-CoA dehydrogenase activity"/>
    <property type="evidence" value="ECO:0007669"/>
    <property type="project" value="TreeGrafter"/>
</dbReference>
<evidence type="ECO:0000313" key="5">
    <source>
        <dbReference type="EMBL" id="KAF7277667.1"/>
    </source>
</evidence>
<dbReference type="Gene3D" id="2.40.110.10">
    <property type="entry name" value="Butyryl-CoA Dehydrogenase, subunit A, domain 2"/>
    <property type="match status" value="1"/>
</dbReference>
<evidence type="ECO:0000259" key="4">
    <source>
        <dbReference type="Pfam" id="PF02771"/>
    </source>
</evidence>
<dbReference type="AlphaFoldDB" id="A0A834IAP4"/>
<proteinExistence type="predicted"/>
<dbReference type="InterPro" id="IPR013786">
    <property type="entry name" value="AcylCoA_DH/ox_N"/>
</dbReference>
<dbReference type="PANTHER" id="PTHR43884">
    <property type="entry name" value="ACYL-COA DEHYDROGENASE"/>
    <property type="match status" value="1"/>
</dbReference>
<dbReference type="Proteomes" id="UP000625711">
    <property type="component" value="Unassembled WGS sequence"/>
</dbReference>
<reference evidence="5" key="1">
    <citation type="submission" date="2020-08" db="EMBL/GenBank/DDBJ databases">
        <title>Genome sequencing and assembly of the red palm weevil Rhynchophorus ferrugineus.</title>
        <authorList>
            <person name="Dias G.B."/>
            <person name="Bergman C.M."/>
            <person name="Manee M."/>
        </authorList>
    </citation>
    <scope>NUCLEOTIDE SEQUENCE</scope>
    <source>
        <strain evidence="5">AA-2017</strain>
        <tissue evidence="5">Whole larva</tissue>
    </source>
</reference>
<dbReference type="InterPro" id="IPR037069">
    <property type="entry name" value="AcylCoA_DH/ox_N_sf"/>
</dbReference>
<evidence type="ECO:0000256" key="2">
    <source>
        <dbReference type="ARBA" id="ARBA00022630"/>
    </source>
</evidence>
<keyword evidence="2" id="KW-0285">Flavoprotein</keyword>
<name>A0A834IAP4_RHYFE</name>
<gene>
    <name evidence="5" type="ORF">GWI33_000905</name>
</gene>
<accession>A0A834IAP4</accession>
<evidence type="ECO:0000256" key="3">
    <source>
        <dbReference type="ARBA" id="ARBA00022827"/>
    </source>
</evidence>
<dbReference type="GO" id="GO:0006552">
    <property type="term" value="P:L-leucine catabolic process"/>
    <property type="evidence" value="ECO:0007669"/>
    <property type="project" value="TreeGrafter"/>
</dbReference>
<dbReference type="SUPFAM" id="SSF56645">
    <property type="entry name" value="Acyl-CoA dehydrogenase NM domain-like"/>
    <property type="match status" value="1"/>
</dbReference>
<dbReference type="EMBL" id="JAACXV010000519">
    <property type="protein sequence ID" value="KAF7277667.1"/>
    <property type="molecule type" value="Genomic_DNA"/>
</dbReference>
<sequence>MQERTLIMTSLHDLPSLAYSADYQTLANKYRPIFSRIAEGALQREQQRLLPFEQIQWLKDAGFGAVRVPVEHGGDGASIPQLFQLLIELSKADSNVTQALRGHFAFVEDRLNVQRDSDQSHWFKRFVAGEIVGNAWTEIGAVKIGDVITKVTSQGDQWIVNGKKYYTTGSIFAEWLDLYAQINETGESVIAATRTNQDGVKIDDDWNGFGQRTTGS</sequence>
<dbReference type="GO" id="GO:0050660">
    <property type="term" value="F:flavin adenine dinucleotide binding"/>
    <property type="evidence" value="ECO:0007669"/>
    <property type="project" value="InterPro"/>
</dbReference>
<dbReference type="OrthoDB" id="5356974at2759"/>
<dbReference type="InterPro" id="IPR046373">
    <property type="entry name" value="Acyl-CoA_Oxase/DH_mid-dom_sf"/>
</dbReference>
<feature type="non-terminal residue" evidence="5">
    <location>
        <position position="216"/>
    </location>
</feature>
<keyword evidence="6" id="KW-1185">Reference proteome</keyword>
<dbReference type="PANTHER" id="PTHR43884:SF12">
    <property type="entry name" value="ISOVALERYL-COA DEHYDROGENASE, MITOCHONDRIAL-RELATED"/>
    <property type="match status" value="1"/>
</dbReference>
<evidence type="ECO:0000256" key="1">
    <source>
        <dbReference type="ARBA" id="ARBA00001974"/>
    </source>
</evidence>
<keyword evidence="3" id="KW-0274">FAD</keyword>
<dbReference type="Pfam" id="PF02771">
    <property type="entry name" value="Acyl-CoA_dh_N"/>
    <property type="match status" value="1"/>
</dbReference>